<sequence length="300" mass="31040">MKRLTNAWSARVVAVGVACAVAFAGPGTVAAEAVQVAGQQSTGSERTMATDTVTVRLTQGNPNDDGHAPAGKIQGVTIRLARLAGLDPTNADDAARVRNANLDEVRDWRTDMHAEKVTDANGEVTFGGLANGFYVVTSTAPDDSYREISPFVVVVPFHTVVDNPNPVPGVIVAKTHKPGETPTPPTTPTAPTTPNTPSTTSSTPRTTPKFPPVFPPLIPPVPPTKPGETPHEPGTTPPNNPESGTNTTSDSPNRSQGNGGSLAMTGAEVLGVVAGALALIATGFVMIAFSRRKNSESEGR</sequence>
<organism evidence="2 3">
    <name type="scientific">Corynebacterium aurimucosum</name>
    <dbReference type="NCBI Taxonomy" id="169292"/>
    <lineage>
        <taxon>Bacteria</taxon>
        <taxon>Bacillati</taxon>
        <taxon>Actinomycetota</taxon>
        <taxon>Actinomycetes</taxon>
        <taxon>Mycobacteriales</taxon>
        <taxon>Corynebacteriaceae</taxon>
        <taxon>Corynebacterium</taxon>
    </lineage>
</organism>
<name>A0A558IT48_9CORY</name>
<proteinExistence type="predicted"/>
<dbReference type="AlphaFoldDB" id="A0A558IT48"/>
<feature type="region of interest" description="Disordered" evidence="1">
    <location>
        <begin position="170"/>
        <end position="260"/>
    </location>
</feature>
<dbReference type="Gene3D" id="2.60.40.10">
    <property type="entry name" value="Immunoglobulins"/>
    <property type="match status" value="1"/>
</dbReference>
<dbReference type="InterPro" id="IPR013783">
    <property type="entry name" value="Ig-like_fold"/>
</dbReference>
<feature type="compositionally biased region" description="Low complexity" evidence="1">
    <location>
        <begin position="189"/>
        <end position="208"/>
    </location>
</feature>
<dbReference type="SUPFAM" id="SSF117074">
    <property type="entry name" value="Hypothetical protein PA1324"/>
    <property type="match status" value="1"/>
</dbReference>
<feature type="compositionally biased region" description="Pro residues" evidence="1">
    <location>
        <begin position="209"/>
        <end position="225"/>
    </location>
</feature>
<protein>
    <submittedName>
        <fullName evidence="2">Surface anchored protein</fullName>
    </submittedName>
</protein>
<dbReference type="GO" id="GO:0005975">
    <property type="term" value="P:carbohydrate metabolic process"/>
    <property type="evidence" value="ECO:0007669"/>
    <property type="project" value="UniProtKB-ARBA"/>
</dbReference>
<dbReference type="Proteomes" id="UP000320648">
    <property type="component" value="Unassembled WGS sequence"/>
</dbReference>
<dbReference type="RefSeq" id="WP_082254423.1">
    <property type="nucleotide sequence ID" value="NZ_VMTX01000006.1"/>
</dbReference>
<accession>A0A558IT48</accession>
<evidence type="ECO:0000256" key="1">
    <source>
        <dbReference type="SAM" id="MobiDB-lite"/>
    </source>
</evidence>
<evidence type="ECO:0000313" key="3">
    <source>
        <dbReference type="Proteomes" id="UP000320648"/>
    </source>
</evidence>
<reference evidence="2 3" key="1">
    <citation type="submission" date="2019-07" db="EMBL/GenBank/DDBJ databases">
        <title>Draft genome of C. aurimucosum strain 15-4290.</title>
        <authorList>
            <person name="Pacheco L.G.C."/>
            <person name="Aguiar E.R.G.R."/>
            <person name="Navas J."/>
            <person name="Santos C.S."/>
            <person name="Rocha D.J.P.G."/>
        </authorList>
    </citation>
    <scope>NUCLEOTIDE SEQUENCE [LARGE SCALE GENOMIC DNA]</scope>
    <source>
        <strain evidence="2 3">15-4290</strain>
    </source>
</reference>
<dbReference type="EMBL" id="VMTX01000006">
    <property type="protein sequence ID" value="TVU84432.1"/>
    <property type="molecule type" value="Genomic_DNA"/>
</dbReference>
<gene>
    <name evidence="2" type="ORF">FQN05_05730</name>
</gene>
<comment type="caution">
    <text evidence="2">The sequence shown here is derived from an EMBL/GenBank/DDBJ whole genome shotgun (WGS) entry which is preliminary data.</text>
</comment>
<evidence type="ECO:0000313" key="2">
    <source>
        <dbReference type="EMBL" id="TVU84432.1"/>
    </source>
</evidence>